<dbReference type="EMBL" id="JAPDMZ010000002">
    <property type="protein sequence ID" value="KAK0557861.1"/>
    <property type="molecule type" value="Genomic_DNA"/>
</dbReference>
<keyword evidence="2" id="KW-1133">Transmembrane helix</keyword>
<protein>
    <submittedName>
        <fullName evidence="4">Uncharacterized protein</fullName>
    </submittedName>
</protein>
<evidence type="ECO:0000256" key="3">
    <source>
        <dbReference type="SAM" id="SignalP"/>
    </source>
</evidence>
<keyword evidence="2" id="KW-0812">Transmembrane</keyword>
<sequence>MTLSIMRSLQALFFVLALCSFQAAQAQNIGRIQECPTAAFKRGVPQPHINAAATVTNPSECTIGALPYPYTTWTLVSTAVSGTTYATYSIVSPTFSNPTTTFTPITTGPPIVIPTLSATNGTVSTASPSSSSSSSTTSTTAAPTTGNTGAGARRANPPPTNIKSIQRFSGLQISLTLFLGVAILAGIVYFLDELMDALV</sequence>
<dbReference type="AlphaFoldDB" id="A0AAN6GWC3"/>
<keyword evidence="2" id="KW-0472">Membrane</keyword>
<proteinExistence type="predicted"/>
<keyword evidence="3" id="KW-0732">Signal</keyword>
<name>A0AAN6GWC3_9BASI</name>
<evidence type="ECO:0000313" key="5">
    <source>
        <dbReference type="Proteomes" id="UP001176517"/>
    </source>
</evidence>
<feature type="compositionally biased region" description="Low complexity" evidence="1">
    <location>
        <begin position="124"/>
        <end position="155"/>
    </location>
</feature>
<organism evidence="4 5">
    <name type="scientific">Tilletia horrida</name>
    <dbReference type="NCBI Taxonomy" id="155126"/>
    <lineage>
        <taxon>Eukaryota</taxon>
        <taxon>Fungi</taxon>
        <taxon>Dikarya</taxon>
        <taxon>Basidiomycota</taxon>
        <taxon>Ustilaginomycotina</taxon>
        <taxon>Exobasidiomycetes</taxon>
        <taxon>Tilletiales</taxon>
        <taxon>Tilletiaceae</taxon>
        <taxon>Tilletia</taxon>
    </lineage>
</organism>
<keyword evidence="5" id="KW-1185">Reference proteome</keyword>
<feature type="chain" id="PRO_5043039466" evidence="3">
    <location>
        <begin position="27"/>
        <end position="199"/>
    </location>
</feature>
<feature type="signal peptide" evidence="3">
    <location>
        <begin position="1"/>
        <end position="26"/>
    </location>
</feature>
<evidence type="ECO:0000313" key="4">
    <source>
        <dbReference type="EMBL" id="KAK0557861.1"/>
    </source>
</evidence>
<accession>A0AAN6GWC3</accession>
<evidence type="ECO:0000256" key="1">
    <source>
        <dbReference type="SAM" id="MobiDB-lite"/>
    </source>
</evidence>
<gene>
    <name evidence="4" type="ORF">OC846_000155</name>
</gene>
<feature type="region of interest" description="Disordered" evidence="1">
    <location>
        <begin position="123"/>
        <end position="161"/>
    </location>
</feature>
<comment type="caution">
    <text evidence="4">The sequence shown here is derived from an EMBL/GenBank/DDBJ whole genome shotgun (WGS) entry which is preliminary data.</text>
</comment>
<feature type="transmembrane region" description="Helical" evidence="2">
    <location>
        <begin position="171"/>
        <end position="191"/>
    </location>
</feature>
<dbReference type="Proteomes" id="UP001176517">
    <property type="component" value="Unassembled WGS sequence"/>
</dbReference>
<evidence type="ECO:0000256" key="2">
    <source>
        <dbReference type="SAM" id="Phobius"/>
    </source>
</evidence>
<reference evidence="4" key="1">
    <citation type="journal article" date="2023" name="PhytoFront">
        <title>Draft Genome Resources of Seven Strains of Tilletia horrida, Causal Agent of Kernel Smut of Rice.</title>
        <authorList>
            <person name="Khanal S."/>
            <person name="Antony Babu S."/>
            <person name="Zhou X.G."/>
        </authorList>
    </citation>
    <scope>NUCLEOTIDE SEQUENCE</scope>
    <source>
        <strain evidence="4">TX6</strain>
    </source>
</reference>